<dbReference type="RefSeq" id="WP_077243196.1">
    <property type="nucleotide sequence ID" value="NZ_FXTS01000004.1"/>
</dbReference>
<organism evidence="1 2">
    <name type="scientific">Oceanospirillum linum</name>
    <dbReference type="NCBI Taxonomy" id="966"/>
    <lineage>
        <taxon>Bacteria</taxon>
        <taxon>Pseudomonadati</taxon>
        <taxon>Pseudomonadota</taxon>
        <taxon>Gammaproteobacteria</taxon>
        <taxon>Oceanospirillales</taxon>
        <taxon>Oceanospirillaceae</taxon>
        <taxon>Oceanospirillum</taxon>
    </lineage>
</organism>
<dbReference type="EMBL" id="MTSD02000001">
    <property type="protein sequence ID" value="OOV88750.1"/>
    <property type="molecule type" value="Genomic_DNA"/>
</dbReference>
<name>A0A1T1HG84_OCELI</name>
<evidence type="ECO:0000313" key="1">
    <source>
        <dbReference type="EMBL" id="OOV88750.1"/>
    </source>
</evidence>
<dbReference type="STRING" id="966.BTA35_0204530"/>
<dbReference type="AlphaFoldDB" id="A0A1T1HG84"/>
<comment type="caution">
    <text evidence="1">The sequence shown here is derived from an EMBL/GenBank/DDBJ whole genome shotgun (WGS) entry which is preliminary data.</text>
</comment>
<evidence type="ECO:0008006" key="3">
    <source>
        <dbReference type="Google" id="ProtNLM"/>
    </source>
</evidence>
<dbReference type="Pfam" id="PF07751">
    <property type="entry name" value="Abi_2"/>
    <property type="match status" value="1"/>
</dbReference>
<protein>
    <recommendedName>
        <fullName evidence="3">Abi-like protein</fullName>
    </recommendedName>
</protein>
<gene>
    <name evidence="1" type="ORF">BTA35_0204530</name>
</gene>
<proteinExistence type="predicted"/>
<dbReference type="Proteomes" id="UP000190064">
    <property type="component" value="Unassembled WGS sequence"/>
</dbReference>
<reference evidence="1" key="1">
    <citation type="submission" date="2017-02" db="EMBL/GenBank/DDBJ databases">
        <title>Draft Genome Sequence of the Salt Water Bacterium Oceanospirillum linum ATCC 11336.</title>
        <authorList>
            <person name="Trachtenberg A.M."/>
            <person name="Carney J.G."/>
            <person name="Linnane J.D."/>
            <person name="Rheaume B.A."/>
            <person name="Pitts N.L."/>
            <person name="Mykles D.L."/>
            <person name="Maclea K.S."/>
        </authorList>
    </citation>
    <scope>NUCLEOTIDE SEQUENCE [LARGE SCALE GENOMIC DNA]</scope>
    <source>
        <strain evidence="1">ATCC 11336</strain>
    </source>
</reference>
<evidence type="ECO:0000313" key="2">
    <source>
        <dbReference type="Proteomes" id="UP000190064"/>
    </source>
</evidence>
<accession>A0A1T1HG84</accession>
<sequence>MAESQLPYPYQSFTPLRASLSEGRLAPYLKSAGYSEEYAFNLYLYNARLSKAFLFPLHVLEVSLRNHMSAVFSAEFGSNWLHESYFRAVLSKDSSDALDKGIARAKSASLNDVVATLTFDFWSNLFRPEYDRPFWQKHMSDLLPNAEKTTRKEFQKIVRDLNKFRNRIAHHEPIHKENISAQHSQILNVIGWFCKETAEWVKHYSTVNQILRTRPSKNGEFSPFFKDRCDADFGVVPVTMALNQLPAARFLLCCDVSGDLMAVVEAQHIASYLLSFQQAGELVVDLREKELGQLIEEQALADNFSVCSGTESLSKASNVLKKRTAYIVVKDEAVLGVVAKAHRRY</sequence>
<keyword evidence="2" id="KW-1185">Reference proteome</keyword>
<dbReference type="InterPro" id="IPR011664">
    <property type="entry name" value="Abi_system_AbiD/AbiF-like"/>
</dbReference>